<evidence type="ECO:0000313" key="1">
    <source>
        <dbReference type="EMBL" id="KAF3845744.1"/>
    </source>
</evidence>
<organism evidence="1 2">
    <name type="scientific">Dissostichus mawsoni</name>
    <name type="common">Antarctic cod</name>
    <dbReference type="NCBI Taxonomy" id="36200"/>
    <lineage>
        <taxon>Eukaryota</taxon>
        <taxon>Metazoa</taxon>
        <taxon>Chordata</taxon>
        <taxon>Craniata</taxon>
        <taxon>Vertebrata</taxon>
        <taxon>Euteleostomi</taxon>
        <taxon>Actinopterygii</taxon>
        <taxon>Neopterygii</taxon>
        <taxon>Teleostei</taxon>
        <taxon>Neoteleostei</taxon>
        <taxon>Acanthomorphata</taxon>
        <taxon>Eupercaria</taxon>
        <taxon>Perciformes</taxon>
        <taxon>Notothenioidei</taxon>
        <taxon>Nototheniidae</taxon>
        <taxon>Dissostichus</taxon>
    </lineage>
</organism>
<reference evidence="1 2" key="1">
    <citation type="submission" date="2020-03" db="EMBL/GenBank/DDBJ databases">
        <title>Dissostichus mawsoni Genome sequencing and assembly.</title>
        <authorList>
            <person name="Park H."/>
        </authorList>
    </citation>
    <scope>NUCLEOTIDE SEQUENCE [LARGE SCALE GENOMIC DNA]</scope>
    <source>
        <strain evidence="1">DM0001</strain>
        <tissue evidence="1">Muscle</tissue>
    </source>
</reference>
<gene>
    <name evidence="1" type="ORF">F7725_002822</name>
</gene>
<comment type="caution">
    <text evidence="1">The sequence shown here is derived from an EMBL/GenBank/DDBJ whole genome shotgun (WGS) entry which is preliminary data.</text>
</comment>
<dbReference type="Proteomes" id="UP000518266">
    <property type="component" value="Unassembled WGS sequence"/>
</dbReference>
<name>A0A7J5Y8G5_DISMA</name>
<dbReference type="EMBL" id="JAAKFY010000014">
    <property type="protein sequence ID" value="KAF3845744.1"/>
    <property type="molecule type" value="Genomic_DNA"/>
</dbReference>
<accession>A0A7J5Y8G5</accession>
<sequence length="242" mass="26326">MNLEGGGDLLQQLQLLLAARLPAGLHHREQHQLDVVLPGFVLQQEVPHAALIGHLLPVLDVGQLAVVVGQSGLDGVHQQLQGLSAGLQLLLPLLLSPPLHAQLLLQLPLGKAQPISTADGSGDTVLLNWAAYEQVCWQRFSSSNRAASMFRASGERVRRPSKFRMVEHKKMLGLLKNTDGSFTVGLEQWCYWLVRWFSRATMARLSLMVISKSCRTGASAGLAPPAHFRRCSMLASSAASFS</sequence>
<evidence type="ECO:0000313" key="2">
    <source>
        <dbReference type="Proteomes" id="UP000518266"/>
    </source>
</evidence>
<keyword evidence="2" id="KW-1185">Reference proteome</keyword>
<proteinExistence type="predicted"/>
<protein>
    <submittedName>
        <fullName evidence="1">Uncharacterized protein</fullName>
    </submittedName>
</protein>
<dbReference type="AlphaFoldDB" id="A0A7J5Y8G5"/>